<evidence type="ECO:0000313" key="3">
    <source>
        <dbReference type="Proteomes" id="UP000646738"/>
    </source>
</evidence>
<dbReference type="Proteomes" id="UP000646738">
    <property type="component" value="Unassembled WGS sequence"/>
</dbReference>
<feature type="domain" description="DUF397" evidence="1">
    <location>
        <begin position="6"/>
        <end position="25"/>
    </location>
</feature>
<organism evidence="2 3">
    <name type="scientific">Streptomyces rubradiris</name>
    <name type="common">Streptomyces achromogenes subsp. rubradiris</name>
    <dbReference type="NCBI Taxonomy" id="285531"/>
    <lineage>
        <taxon>Bacteria</taxon>
        <taxon>Bacillati</taxon>
        <taxon>Actinomycetota</taxon>
        <taxon>Actinomycetes</taxon>
        <taxon>Kitasatosporales</taxon>
        <taxon>Streptomycetaceae</taxon>
        <taxon>Streptomyces</taxon>
    </lineage>
</organism>
<dbReference type="EMBL" id="BNEA01000015">
    <property type="protein sequence ID" value="GHI56126.1"/>
    <property type="molecule type" value="Genomic_DNA"/>
</dbReference>
<dbReference type="Pfam" id="PF04149">
    <property type="entry name" value="DUF397"/>
    <property type="match status" value="2"/>
</dbReference>
<evidence type="ECO:0000259" key="1">
    <source>
        <dbReference type="Pfam" id="PF04149"/>
    </source>
</evidence>
<feature type="domain" description="DUF397" evidence="1">
    <location>
        <begin position="26"/>
        <end position="81"/>
    </location>
</feature>
<protein>
    <submittedName>
        <fullName evidence="2">Toxin</fullName>
    </submittedName>
</protein>
<keyword evidence="3" id="KW-1185">Reference proteome</keyword>
<reference evidence="3" key="1">
    <citation type="submission" date="2023-07" db="EMBL/GenBank/DDBJ databases">
        <title>Whole genome shotgun sequence of Streptomyces achromogenes subsp. rubradiris NBRC 14000.</title>
        <authorList>
            <person name="Komaki H."/>
            <person name="Tamura T."/>
        </authorList>
    </citation>
    <scope>NUCLEOTIDE SEQUENCE [LARGE SCALE GENOMIC DNA]</scope>
    <source>
        <strain evidence="3">NBRC 14000</strain>
    </source>
</reference>
<dbReference type="RefSeq" id="WP_189994464.1">
    <property type="nucleotide sequence ID" value="NZ_BNCB01000006.1"/>
</dbReference>
<comment type="caution">
    <text evidence="2">The sequence shown here is derived from an EMBL/GenBank/DDBJ whole genome shotgun (WGS) entry which is preliminary data.</text>
</comment>
<name>A0ABQ3RJU6_STRRR</name>
<dbReference type="InterPro" id="IPR007278">
    <property type="entry name" value="DUF397"/>
</dbReference>
<proteinExistence type="predicted"/>
<evidence type="ECO:0000313" key="2">
    <source>
        <dbReference type="EMBL" id="GHI56126.1"/>
    </source>
</evidence>
<sequence>MSYEALQWFKSTYSGDEGGQCLEVALTWSKSSYSSSEGGQCLEVAASPGAVHIRDSKETPTQHRTLCISPVTWDVFTSSLK</sequence>
<accession>A0ABQ3RJU6</accession>
<gene>
    <name evidence="2" type="ORF">Srubr_59720</name>
</gene>